<dbReference type="Gene3D" id="3.90.79.10">
    <property type="entry name" value="Nucleoside Triphosphate Pyrophosphohydrolase"/>
    <property type="match status" value="1"/>
</dbReference>
<dbReference type="InterPro" id="IPR015797">
    <property type="entry name" value="NUDIX_hydrolase-like_dom_sf"/>
</dbReference>
<dbReference type="AlphaFoldDB" id="A0A178XKS7"/>
<feature type="domain" description="Nudix hydrolase" evidence="1">
    <location>
        <begin position="66"/>
        <end position="241"/>
    </location>
</feature>
<dbReference type="EMBL" id="LPUX01000065">
    <property type="protein sequence ID" value="OAP35847.1"/>
    <property type="molecule type" value="Genomic_DNA"/>
</dbReference>
<dbReference type="Proteomes" id="UP000094025">
    <property type="component" value="Unassembled WGS sequence"/>
</dbReference>
<protein>
    <submittedName>
        <fullName evidence="2">DNA mismatch repair protein MutT</fullName>
    </submittedName>
</protein>
<reference evidence="2 3" key="1">
    <citation type="journal article" date="2016" name="Int. J. Syst. Evol. Microbiol.">
        <title>Ensifer glycinis sp. nov., an novel rhizobial species associated with Glycine spp.</title>
        <authorList>
            <person name="Yan H."/>
            <person name="Yan J."/>
            <person name="Sui X.H."/>
            <person name="Wang E.T."/>
            <person name="Chen W.X."/>
            <person name="Zhang X.X."/>
            <person name="Chen W.F."/>
        </authorList>
    </citation>
    <scope>NUCLEOTIDE SEQUENCE [LARGE SCALE GENOMIC DNA]</scope>
    <source>
        <strain evidence="2 3">CCBAU 23380</strain>
    </source>
</reference>
<organism evidence="2 3">
    <name type="scientific">Sinorhizobium glycinis</name>
    <dbReference type="NCBI Taxonomy" id="1472378"/>
    <lineage>
        <taxon>Bacteria</taxon>
        <taxon>Pseudomonadati</taxon>
        <taxon>Pseudomonadota</taxon>
        <taxon>Alphaproteobacteria</taxon>
        <taxon>Hyphomicrobiales</taxon>
        <taxon>Rhizobiaceae</taxon>
        <taxon>Sinorhizobium/Ensifer group</taxon>
        <taxon>Sinorhizobium</taxon>
    </lineage>
</organism>
<evidence type="ECO:0000313" key="3">
    <source>
        <dbReference type="Proteomes" id="UP000094025"/>
    </source>
</evidence>
<evidence type="ECO:0000259" key="1">
    <source>
        <dbReference type="PROSITE" id="PS51462"/>
    </source>
</evidence>
<evidence type="ECO:0000313" key="2">
    <source>
        <dbReference type="EMBL" id="OAP35847.1"/>
    </source>
</evidence>
<accession>A0A178XKS7</accession>
<name>A0A178XKS7_9HYPH</name>
<dbReference type="OrthoDB" id="9806849at2"/>
<dbReference type="STRING" id="1472378.AU381_16840"/>
<dbReference type="SUPFAM" id="SSF55811">
    <property type="entry name" value="Nudix"/>
    <property type="match status" value="1"/>
</dbReference>
<dbReference type="InterPro" id="IPR000086">
    <property type="entry name" value="NUDIX_hydrolase_dom"/>
</dbReference>
<keyword evidence="3" id="KW-1185">Reference proteome</keyword>
<sequence>MTLLESNRPAWPAEGTVFPVAEIDIEVSSEPHPFHLAEADRAQDSWQREIAANPHLFDGRMVLQRSVRIAEGRIIARAHIVPYSTFLWWRRTRGPGACHIFGMPMLLSSDGAMIAIRMGAHTANAGRVYSPGGSLEPEDVVDGRCDIAGNIAREVREETGISLSEAAAEPGWHAIHMDGSVTVFRVFRLAATADEVVERVAAHVATDPHPEIDEAVAIRGPEPTAYNYPEFIPPILKWLFARQDGQCISALPATRWAPTRAGPSNL</sequence>
<proteinExistence type="predicted"/>
<dbReference type="RefSeq" id="WP_156528658.1">
    <property type="nucleotide sequence ID" value="NZ_LPUX01000065.1"/>
</dbReference>
<dbReference type="PROSITE" id="PS51462">
    <property type="entry name" value="NUDIX"/>
    <property type="match status" value="1"/>
</dbReference>
<dbReference type="GO" id="GO:0003824">
    <property type="term" value="F:catalytic activity"/>
    <property type="evidence" value="ECO:0007669"/>
    <property type="project" value="UniProtKB-ARBA"/>
</dbReference>
<comment type="caution">
    <text evidence="2">The sequence shown here is derived from an EMBL/GenBank/DDBJ whole genome shotgun (WGS) entry which is preliminary data.</text>
</comment>
<gene>
    <name evidence="2" type="ORF">AU381_16840</name>
</gene>